<evidence type="ECO:0000313" key="2">
    <source>
        <dbReference type="WBParaSite" id="nRc.2.0.1.t42719-RA"/>
    </source>
</evidence>
<dbReference type="WBParaSite" id="nRc.2.0.1.t42719-RA">
    <property type="protein sequence ID" value="nRc.2.0.1.t42719-RA"/>
    <property type="gene ID" value="nRc.2.0.1.g42719"/>
</dbReference>
<organism evidence="1 2">
    <name type="scientific">Romanomermis culicivorax</name>
    <name type="common">Nematode worm</name>
    <dbReference type="NCBI Taxonomy" id="13658"/>
    <lineage>
        <taxon>Eukaryota</taxon>
        <taxon>Metazoa</taxon>
        <taxon>Ecdysozoa</taxon>
        <taxon>Nematoda</taxon>
        <taxon>Enoplea</taxon>
        <taxon>Dorylaimia</taxon>
        <taxon>Mermithida</taxon>
        <taxon>Mermithoidea</taxon>
        <taxon>Mermithidae</taxon>
        <taxon>Romanomermis</taxon>
    </lineage>
</organism>
<dbReference type="Proteomes" id="UP000887565">
    <property type="component" value="Unplaced"/>
</dbReference>
<reference evidence="2" key="1">
    <citation type="submission" date="2022-11" db="UniProtKB">
        <authorList>
            <consortium name="WormBaseParasite"/>
        </authorList>
    </citation>
    <scope>IDENTIFICATION</scope>
</reference>
<name>A0A915KX24_ROMCU</name>
<keyword evidence="1" id="KW-1185">Reference proteome</keyword>
<proteinExistence type="predicted"/>
<accession>A0A915KX24</accession>
<protein>
    <submittedName>
        <fullName evidence="2">Uncharacterized protein</fullName>
    </submittedName>
</protein>
<sequence length="62" mass="7282">MRLENKQLVLDEINKTKHKEKTIITVQKLHFNGGDVGEYRRQIGSFVDDRDGYTRFVGIDRC</sequence>
<evidence type="ECO:0000313" key="1">
    <source>
        <dbReference type="Proteomes" id="UP000887565"/>
    </source>
</evidence>
<dbReference type="AlphaFoldDB" id="A0A915KX24"/>